<gene>
    <name evidence="2" type="ORF">N1027_12120</name>
</gene>
<evidence type="ECO:0000256" key="1">
    <source>
        <dbReference type="SAM" id="MobiDB-lite"/>
    </source>
</evidence>
<comment type="caution">
    <text evidence="2">The sequence shown here is derived from an EMBL/GenBank/DDBJ whole genome shotgun (WGS) entry which is preliminary data.</text>
</comment>
<organism evidence="2 3">
    <name type="scientific">Herbiconiux aconitum</name>
    <dbReference type="NCBI Taxonomy" id="2970913"/>
    <lineage>
        <taxon>Bacteria</taxon>
        <taxon>Bacillati</taxon>
        <taxon>Actinomycetota</taxon>
        <taxon>Actinomycetes</taxon>
        <taxon>Micrococcales</taxon>
        <taxon>Microbacteriaceae</taxon>
        <taxon>Herbiconiux</taxon>
    </lineage>
</organism>
<evidence type="ECO:0000313" key="2">
    <source>
        <dbReference type="EMBL" id="MCS5718881.1"/>
    </source>
</evidence>
<name>A0ABT2GRY0_9MICO</name>
<evidence type="ECO:0000313" key="3">
    <source>
        <dbReference type="Proteomes" id="UP001165584"/>
    </source>
</evidence>
<dbReference type="EMBL" id="JANLCM010000002">
    <property type="protein sequence ID" value="MCS5718881.1"/>
    <property type="molecule type" value="Genomic_DNA"/>
</dbReference>
<reference evidence="2" key="1">
    <citation type="submission" date="2022-08" db="EMBL/GenBank/DDBJ databases">
        <authorList>
            <person name="Deng Y."/>
            <person name="Han X.-F."/>
            <person name="Zhang Y.-Q."/>
        </authorList>
    </citation>
    <scope>NUCLEOTIDE SEQUENCE</scope>
    <source>
        <strain evidence="2">CPCC 205763</strain>
    </source>
</reference>
<accession>A0ABT2GRY0</accession>
<feature type="region of interest" description="Disordered" evidence="1">
    <location>
        <begin position="159"/>
        <end position="181"/>
    </location>
</feature>
<protein>
    <recommendedName>
        <fullName evidence="4">DUF1508 domain-containing protein</fullName>
    </recommendedName>
</protein>
<dbReference type="RefSeq" id="WP_259508226.1">
    <property type="nucleotide sequence ID" value="NZ_JANLCM010000002.1"/>
</dbReference>
<keyword evidence="3" id="KW-1185">Reference proteome</keyword>
<sequence length="181" mass="19317">MSETSRVVFSSFRAGGDPMLDSWNRFRQVVAPLSSAGSPDRPGSRPGVASAVASGAAERTGIWRILATNNRELCRSAHVYPSFSSARAHVLQLRDRIDELVVTPVIGPRPGSRGWYMTLNGVVVVTCGRWYGAAASSAEAASASLEELGRARIMDAARDVTAPGRRAPGHSSVRAAERPAW</sequence>
<proteinExistence type="predicted"/>
<evidence type="ECO:0008006" key="4">
    <source>
        <dbReference type="Google" id="ProtNLM"/>
    </source>
</evidence>
<dbReference type="Proteomes" id="UP001165584">
    <property type="component" value="Unassembled WGS sequence"/>
</dbReference>